<accession>A0AA36HVD3</accession>
<dbReference type="PANTHER" id="PTHR47786:SF2">
    <property type="entry name" value="GLYCOSYL HYDROLASE FAMILY 13 CATALYTIC DOMAIN-CONTAINING PROTEIN"/>
    <property type="match status" value="1"/>
</dbReference>
<reference evidence="2" key="1">
    <citation type="submission" date="2023-08" db="EMBL/GenBank/DDBJ databases">
        <authorList>
            <person name="Chen Y."/>
            <person name="Shah S."/>
            <person name="Dougan E. K."/>
            <person name="Thang M."/>
            <person name="Chan C."/>
        </authorList>
    </citation>
    <scope>NUCLEOTIDE SEQUENCE</scope>
</reference>
<keyword evidence="3" id="KW-1185">Reference proteome</keyword>
<dbReference type="SUPFAM" id="SSF51445">
    <property type="entry name" value="(Trans)glycosidases"/>
    <property type="match status" value="1"/>
</dbReference>
<protein>
    <recommendedName>
        <fullName evidence="1">Glycosyl hydrolase family 13 catalytic domain-containing protein</fullName>
    </recommendedName>
</protein>
<comment type="caution">
    <text evidence="2">The sequence shown here is derived from an EMBL/GenBank/DDBJ whole genome shotgun (WGS) entry which is preliminary data.</text>
</comment>
<name>A0AA36HVD3_9DINO</name>
<dbReference type="InterPro" id="IPR006047">
    <property type="entry name" value="GH13_cat_dom"/>
</dbReference>
<dbReference type="Gene3D" id="3.20.20.80">
    <property type="entry name" value="Glycosidases"/>
    <property type="match status" value="1"/>
</dbReference>
<dbReference type="InterPro" id="IPR017853">
    <property type="entry name" value="GH"/>
</dbReference>
<dbReference type="SMART" id="SM00642">
    <property type="entry name" value="Aamy"/>
    <property type="match status" value="1"/>
</dbReference>
<sequence length="483" mass="53983">MAGSVPHVPVPPHPTVVLLNARPWLYDIKATSLKEVSEEQLAEAVHGADVVWLQGVWELGPYGRQHDLADPGRVQHFRDCLADFSEADCIGSPYAISRYCCNRAELGTEEDLASFRARLAKRKVGLMLDFVPNHMARDSPWIDKPGLFIQGSEGPVFGRDPYSGDWTDTAQLNYWSETCREHMLQELLSLAERCDGARVDMAMLCINDVIERTWGPLLREQGFQRPKEEFWLWALPRLRERHPDFLLMAECYEYDEILPSGTMLEILRQGFSAAYDKVVYDRLTEGHLDKLRGHIYGHPCMATGQLCHFTENHDEDRAAFHFEGKAMAAALASLTLPGPRMVMWGQAQGFKARLAVHLRRASKEAPDAAIAQAMRGLIAALPSCRGQWKELQIRGDAAWRFLAWSWKGAADVAASVVVVNYSDEEAWANVELGGLFEGKGDTLCMADALTGEVFERSLAALGAEGLVVGLKPFQSHLLLCNFK</sequence>
<dbReference type="EMBL" id="CAUJNA010000324">
    <property type="protein sequence ID" value="CAJ1375490.1"/>
    <property type="molecule type" value="Genomic_DNA"/>
</dbReference>
<organism evidence="2 3">
    <name type="scientific">Effrenium voratum</name>
    <dbReference type="NCBI Taxonomy" id="2562239"/>
    <lineage>
        <taxon>Eukaryota</taxon>
        <taxon>Sar</taxon>
        <taxon>Alveolata</taxon>
        <taxon>Dinophyceae</taxon>
        <taxon>Suessiales</taxon>
        <taxon>Symbiodiniaceae</taxon>
        <taxon>Effrenium</taxon>
    </lineage>
</organism>
<feature type="domain" description="Glycosyl hydrolase family 13 catalytic" evidence="1">
    <location>
        <begin position="71"/>
        <end position="378"/>
    </location>
</feature>
<proteinExistence type="predicted"/>
<evidence type="ECO:0000313" key="2">
    <source>
        <dbReference type="EMBL" id="CAJ1375490.1"/>
    </source>
</evidence>
<dbReference type="GO" id="GO:0005975">
    <property type="term" value="P:carbohydrate metabolic process"/>
    <property type="evidence" value="ECO:0007669"/>
    <property type="project" value="InterPro"/>
</dbReference>
<gene>
    <name evidence="2" type="ORF">EVOR1521_LOCUS4756</name>
</gene>
<evidence type="ECO:0000259" key="1">
    <source>
        <dbReference type="SMART" id="SM00642"/>
    </source>
</evidence>
<evidence type="ECO:0000313" key="3">
    <source>
        <dbReference type="Proteomes" id="UP001178507"/>
    </source>
</evidence>
<dbReference type="PANTHER" id="PTHR47786">
    <property type="entry name" value="ALPHA-1,4-GLUCAN:MALTOSE-1-PHOSPHATE MALTOSYLTRANSFERASE"/>
    <property type="match status" value="1"/>
</dbReference>
<dbReference type="Proteomes" id="UP001178507">
    <property type="component" value="Unassembled WGS sequence"/>
</dbReference>
<dbReference type="AlphaFoldDB" id="A0AA36HVD3"/>